<proteinExistence type="predicted"/>
<dbReference type="InterPro" id="IPR057324">
    <property type="entry name" value="WH_RNase_II"/>
</dbReference>
<protein>
    <submittedName>
        <fullName evidence="2">Ribonuclease II</fullName>
    </submittedName>
</protein>
<dbReference type="Pfam" id="PF23161">
    <property type="entry name" value="HTH_RNase_II"/>
    <property type="match status" value="1"/>
</dbReference>
<dbReference type="SMART" id="SM00955">
    <property type="entry name" value="RNB"/>
    <property type="match status" value="1"/>
</dbReference>
<dbReference type="STRING" id="573570.F7310_00670"/>
<dbReference type="InterPro" id="IPR001900">
    <property type="entry name" value="RNase_II/R"/>
</dbReference>
<dbReference type="PANTHER" id="PTHR23355">
    <property type="entry name" value="RIBONUCLEASE"/>
    <property type="match status" value="1"/>
</dbReference>
<dbReference type="SUPFAM" id="SSF50249">
    <property type="entry name" value="Nucleic acid-binding proteins"/>
    <property type="match status" value="1"/>
</dbReference>
<dbReference type="KEGG" id="frx:F7310_00670"/>
<sequence>MQKNSLVIFKSKPAKVIDVLDKKIEIETLDGKNIKLPPKNVQLLVHAGRDFELDSLEQLDISELEMTWDLLQEQQSTTIEELCELLFESVGINEAYTVWSLVSQGEYFSFDDNFNIMVHSSSERNAIVKERQEKQKKEQELNDFIERVKQKSYAPEDEKFLKEIATLATLKSPNCRLFKYLNMEESENSAYKLLLDVGYWDEFYNPYLYRYKAELENNPAEFVYNCDSDADRVDLTHLIAYAIDDEGSNDPDDAISWDSDRNKMWVHIADPSSSISFGDEVDLEARARGSNLYVPEKIVSMLPQQATEELGLGLKDISPALSVGFTVSEQGDIHDVEICFSKIKVTRHSYEFAEGHIEDLELGDIIAYAKKFTQKRLSQKAVELDFPEIKISLDEDKNVKLTDLPRLNSRTLIRDTMLMAGVAIGQFCIENDIAVPFSTQPEHDLEQEHLDNLNSIADMFATRKKLQRGKYSTTPAMHAGMGLDTYVQVTSPLRRYLDLLVHYQLRNFLSQETLLQAEEVDNIIAQVDIPIRTNRQTERFSNSHWKLVYLLQNPNLEFEATVIEKLERGRLMVSIADLAMTKKLSVSGKYELNDILKLQNTSVNLVTQEAFFKVIEES</sequence>
<gene>
    <name evidence="2" type="ORF">F7310_00670</name>
</gene>
<dbReference type="InterPro" id="IPR036388">
    <property type="entry name" value="WH-like_DNA-bd_sf"/>
</dbReference>
<dbReference type="AlphaFoldDB" id="A0A1L4BQ55"/>
<dbReference type="GO" id="GO:0006402">
    <property type="term" value="P:mRNA catabolic process"/>
    <property type="evidence" value="ECO:0007669"/>
    <property type="project" value="TreeGrafter"/>
</dbReference>
<dbReference type="Pfam" id="PF00773">
    <property type="entry name" value="RNB"/>
    <property type="match status" value="1"/>
</dbReference>
<accession>A0A1L4BQ55</accession>
<dbReference type="InterPro" id="IPR056404">
    <property type="entry name" value="HTH_RNase_II"/>
</dbReference>
<feature type="domain" description="RNB" evidence="1">
    <location>
        <begin position="232"/>
        <end position="511"/>
    </location>
</feature>
<dbReference type="Proteomes" id="UP000184222">
    <property type="component" value="Chromosome"/>
</dbReference>
<organism evidence="2 3">
    <name type="scientific">Francisella uliginis</name>
    <dbReference type="NCBI Taxonomy" id="573570"/>
    <lineage>
        <taxon>Bacteria</taxon>
        <taxon>Pseudomonadati</taxon>
        <taxon>Pseudomonadota</taxon>
        <taxon>Gammaproteobacteria</taxon>
        <taxon>Thiotrichales</taxon>
        <taxon>Francisellaceae</taxon>
        <taxon>Francisella</taxon>
    </lineage>
</organism>
<dbReference type="EMBL" id="CP016796">
    <property type="protein sequence ID" value="API85956.1"/>
    <property type="molecule type" value="Genomic_DNA"/>
</dbReference>
<evidence type="ECO:0000313" key="3">
    <source>
        <dbReference type="Proteomes" id="UP000184222"/>
    </source>
</evidence>
<dbReference type="InterPro" id="IPR050180">
    <property type="entry name" value="RNR_Ribonuclease"/>
</dbReference>
<name>A0A1L4BQ55_9GAMM</name>
<dbReference type="GO" id="GO:0003723">
    <property type="term" value="F:RNA binding"/>
    <property type="evidence" value="ECO:0007669"/>
    <property type="project" value="InterPro"/>
</dbReference>
<dbReference type="OrthoDB" id="9764149at2"/>
<dbReference type="Gene3D" id="1.10.10.10">
    <property type="entry name" value="Winged helix-like DNA-binding domain superfamily/Winged helix DNA-binding domain"/>
    <property type="match status" value="1"/>
</dbReference>
<dbReference type="InterPro" id="IPR012340">
    <property type="entry name" value="NA-bd_OB-fold"/>
</dbReference>
<dbReference type="GO" id="GO:0000932">
    <property type="term" value="C:P-body"/>
    <property type="evidence" value="ECO:0007669"/>
    <property type="project" value="TreeGrafter"/>
</dbReference>
<keyword evidence="3" id="KW-1185">Reference proteome</keyword>
<reference evidence="2 3" key="1">
    <citation type="journal article" date="2016" name="Appl. Environ. Microbiol.">
        <title>Whole genome relationships among Francisella bacteria of diverse origin define new species and provide specific regions for detection.</title>
        <authorList>
            <person name="Challacombe J.F."/>
            <person name="Petersen J.M."/>
            <person name="Gallegos-Graves V."/>
            <person name="Hodge D."/>
            <person name="Pillai S."/>
            <person name="Kuske C.R."/>
        </authorList>
    </citation>
    <scope>NUCLEOTIDE SEQUENCE [LARGE SCALE GENOMIC DNA]</scope>
    <source>
        <strain evidence="3">TX07-7310</strain>
    </source>
</reference>
<dbReference type="RefSeq" id="WP_072711158.1">
    <property type="nucleotide sequence ID" value="NZ_CP016796.1"/>
</dbReference>
<dbReference type="GO" id="GO:0000175">
    <property type="term" value="F:3'-5'-RNA exonuclease activity"/>
    <property type="evidence" value="ECO:0007669"/>
    <property type="project" value="TreeGrafter"/>
</dbReference>
<evidence type="ECO:0000259" key="1">
    <source>
        <dbReference type="SMART" id="SM00955"/>
    </source>
</evidence>
<dbReference type="PANTHER" id="PTHR23355:SF42">
    <property type="entry name" value="RIBONUCLEASE II, CHLOROPLASTIC_MITOCHONDRIAL"/>
    <property type="match status" value="1"/>
</dbReference>
<dbReference type="Pfam" id="PF25255">
    <property type="entry name" value="WHD_RNase_II"/>
    <property type="match status" value="1"/>
</dbReference>
<evidence type="ECO:0000313" key="2">
    <source>
        <dbReference type="EMBL" id="API85956.1"/>
    </source>
</evidence>